<keyword evidence="3" id="KW-1185">Reference proteome</keyword>
<sequence>MIDNTAQPTEKPDAGAHRATPLFGWLSLSWLLLCVLVGSAMYAFLAASGQGWTHPILSDAQTRACQLMSCAPLPTPRSEQWQALTLAQHGPQLQGQLTALNANAAQAPRLRLELQDPAGIMRVRELTPADYRVQRQGDALLVNIDLASDMTYKTLSWQTIPDPAPEKLELAKHP</sequence>
<protein>
    <submittedName>
        <fullName evidence="2">Uncharacterized protein</fullName>
    </submittedName>
</protein>
<dbReference type="RefSeq" id="WP_153714559.1">
    <property type="nucleotide sequence ID" value="NZ_CP045871.1"/>
</dbReference>
<dbReference type="EMBL" id="CP045871">
    <property type="protein sequence ID" value="QGG81056.1"/>
    <property type="molecule type" value="Genomic_DNA"/>
</dbReference>
<organism evidence="2 3">
    <name type="scientific">Litorivicinus lipolyticus</name>
    <dbReference type="NCBI Taxonomy" id="418701"/>
    <lineage>
        <taxon>Bacteria</taxon>
        <taxon>Pseudomonadati</taxon>
        <taxon>Pseudomonadota</taxon>
        <taxon>Gammaproteobacteria</taxon>
        <taxon>Oceanospirillales</taxon>
        <taxon>Litorivicinaceae</taxon>
        <taxon>Litorivicinus</taxon>
    </lineage>
</organism>
<dbReference type="KEGG" id="llp:GH975_10965"/>
<dbReference type="Proteomes" id="UP000388235">
    <property type="component" value="Chromosome"/>
</dbReference>
<evidence type="ECO:0000313" key="3">
    <source>
        <dbReference type="Proteomes" id="UP000388235"/>
    </source>
</evidence>
<keyword evidence="1" id="KW-0472">Membrane</keyword>
<name>A0A5Q2QGA1_9GAMM</name>
<gene>
    <name evidence="2" type="ORF">GH975_10965</name>
</gene>
<evidence type="ECO:0000256" key="1">
    <source>
        <dbReference type="SAM" id="Phobius"/>
    </source>
</evidence>
<feature type="transmembrane region" description="Helical" evidence="1">
    <location>
        <begin position="22"/>
        <end position="45"/>
    </location>
</feature>
<dbReference type="AlphaFoldDB" id="A0A5Q2QGA1"/>
<reference evidence="2 3" key="1">
    <citation type="submission" date="2019-11" db="EMBL/GenBank/DDBJ databases">
        <authorList>
            <person name="Khan S.A."/>
            <person name="Jeon C.O."/>
            <person name="Chun B.H."/>
        </authorList>
    </citation>
    <scope>NUCLEOTIDE SEQUENCE [LARGE SCALE GENOMIC DNA]</scope>
    <source>
        <strain evidence="2 3">IMCC 1097</strain>
    </source>
</reference>
<evidence type="ECO:0000313" key="2">
    <source>
        <dbReference type="EMBL" id="QGG81056.1"/>
    </source>
</evidence>
<accession>A0A5Q2QGA1</accession>
<proteinExistence type="predicted"/>
<keyword evidence="1" id="KW-0812">Transmembrane</keyword>
<keyword evidence="1" id="KW-1133">Transmembrane helix</keyword>